<evidence type="ECO:0000313" key="3">
    <source>
        <dbReference type="Proteomes" id="UP000602442"/>
    </source>
</evidence>
<proteinExistence type="predicted"/>
<dbReference type="Proteomes" id="UP000602442">
    <property type="component" value="Unassembled WGS sequence"/>
</dbReference>
<feature type="transmembrane region" description="Helical" evidence="1">
    <location>
        <begin position="197"/>
        <end position="218"/>
    </location>
</feature>
<feature type="transmembrane region" description="Helical" evidence="1">
    <location>
        <begin position="261"/>
        <end position="283"/>
    </location>
</feature>
<sequence>MYSEQDLRDAVAGGAISEEAAQSLRAHVAHMRQMPITDEENFRLINSFNDIFVAIGVVIMLLAVGAIGQAIAGIFISPAELNWATSDEADWVAYNRAREQQIFLTFVLSGVLVSATAWVLGEFFTKRRRMALPSIILLLAFVGGLFFVAFGGGAIAITSTTADGDPADSLIAMVAALGGLFAAIGAFLHWKRFRVPITIAAGAAALAGMVIALVIAAINPSADNAETTLWSLVFVAGIAVFAFAMRWDMSDRERKTRRADVAFWLHLLAAPMIAHPIFALIGVMDNDMLGVGSAIGVLAVYIVFGLVALAIDRRALLVSALVYVLIALTFLFDRFGAVELTFALTALVIGSALLTLSAFWTTIREKLVLALPHDLQGRLPVVGPLAQPT</sequence>
<comment type="caution">
    <text evidence="2">The sequence shown here is derived from an EMBL/GenBank/DDBJ whole genome shotgun (WGS) entry which is preliminary data.</text>
</comment>
<keyword evidence="1" id="KW-0812">Transmembrane</keyword>
<gene>
    <name evidence="2" type="ORF">I5L03_11070</name>
</gene>
<dbReference type="RefSeq" id="WP_197921829.1">
    <property type="nucleotide sequence ID" value="NZ_CAWPTA010000008.1"/>
</dbReference>
<reference evidence="2 3" key="1">
    <citation type="submission" date="2020-11" db="EMBL/GenBank/DDBJ databases">
        <title>Erythrobacter sediminis sp. nov., a marine bacterium from a tidal flat of Garorim Bay.</title>
        <authorList>
            <person name="Kim D."/>
            <person name="Yoo Y."/>
            <person name="Kim J.-J."/>
        </authorList>
    </citation>
    <scope>NUCLEOTIDE SEQUENCE [LARGE SCALE GENOMIC DNA]</scope>
    <source>
        <strain evidence="2 3">JGD-13</strain>
    </source>
</reference>
<accession>A0ABS0N5S3</accession>
<keyword evidence="1" id="KW-1133">Transmembrane helix</keyword>
<protein>
    <recommendedName>
        <fullName evidence="4">DUF2157 domain-containing protein</fullName>
    </recommendedName>
</protein>
<feature type="transmembrane region" description="Helical" evidence="1">
    <location>
        <begin position="51"/>
        <end position="76"/>
    </location>
</feature>
<evidence type="ECO:0000313" key="2">
    <source>
        <dbReference type="EMBL" id="MBH5323125.1"/>
    </source>
</evidence>
<feature type="transmembrane region" description="Helical" evidence="1">
    <location>
        <begin position="170"/>
        <end position="190"/>
    </location>
</feature>
<keyword evidence="3" id="KW-1185">Reference proteome</keyword>
<evidence type="ECO:0000256" key="1">
    <source>
        <dbReference type="SAM" id="Phobius"/>
    </source>
</evidence>
<feature type="transmembrane region" description="Helical" evidence="1">
    <location>
        <begin position="102"/>
        <end position="124"/>
    </location>
</feature>
<evidence type="ECO:0008006" key="4">
    <source>
        <dbReference type="Google" id="ProtNLM"/>
    </source>
</evidence>
<name>A0ABS0N5S3_9SPHN</name>
<keyword evidence="1" id="KW-0472">Membrane</keyword>
<dbReference type="EMBL" id="JAEANY010000003">
    <property type="protein sequence ID" value="MBH5323125.1"/>
    <property type="molecule type" value="Genomic_DNA"/>
</dbReference>
<feature type="transmembrane region" description="Helical" evidence="1">
    <location>
        <begin position="316"/>
        <end position="336"/>
    </location>
</feature>
<feature type="transmembrane region" description="Helical" evidence="1">
    <location>
        <begin position="342"/>
        <end position="363"/>
    </location>
</feature>
<feature type="transmembrane region" description="Helical" evidence="1">
    <location>
        <begin position="230"/>
        <end position="249"/>
    </location>
</feature>
<organism evidence="2 3">
    <name type="scientific">Aurantiacibacter sediminis</name>
    <dbReference type="NCBI Taxonomy" id="2793064"/>
    <lineage>
        <taxon>Bacteria</taxon>
        <taxon>Pseudomonadati</taxon>
        <taxon>Pseudomonadota</taxon>
        <taxon>Alphaproteobacteria</taxon>
        <taxon>Sphingomonadales</taxon>
        <taxon>Erythrobacteraceae</taxon>
        <taxon>Aurantiacibacter</taxon>
    </lineage>
</organism>
<feature type="transmembrane region" description="Helical" evidence="1">
    <location>
        <begin position="136"/>
        <end position="158"/>
    </location>
</feature>
<feature type="transmembrane region" description="Helical" evidence="1">
    <location>
        <begin position="289"/>
        <end position="309"/>
    </location>
</feature>